<dbReference type="Gene3D" id="3.20.20.80">
    <property type="entry name" value="Glycosidases"/>
    <property type="match status" value="1"/>
</dbReference>
<gene>
    <name evidence="1" type="ORF">P3T76_006276</name>
</gene>
<protein>
    <submittedName>
        <fullName evidence="1">Mannan endo-1</fullName>
    </submittedName>
</protein>
<reference evidence="1" key="1">
    <citation type="submission" date="2023-08" db="EMBL/GenBank/DDBJ databases">
        <title>Reference Genome Resource for the Citrus Pathogen Phytophthora citrophthora.</title>
        <authorList>
            <person name="Moller H."/>
            <person name="Coetzee B."/>
            <person name="Rose L.J."/>
            <person name="Van Niekerk J.M."/>
        </authorList>
    </citation>
    <scope>NUCLEOTIDE SEQUENCE</scope>
    <source>
        <strain evidence="1">STE-U-9442</strain>
    </source>
</reference>
<dbReference type="InterPro" id="IPR017853">
    <property type="entry name" value="GH"/>
</dbReference>
<dbReference type="EMBL" id="JASMQC010000010">
    <property type="protein sequence ID" value="KAK1941954.1"/>
    <property type="molecule type" value="Genomic_DNA"/>
</dbReference>
<evidence type="ECO:0000313" key="2">
    <source>
        <dbReference type="Proteomes" id="UP001259832"/>
    </source>
</evidence>
<organism evidence="1 2">
    <name type="scientific">Phytophthora citrophthora</name>
    <dbReference type="NCBI Taxonomy" id="4793"/>
    <lineage>
        <taxon>Eukaryota</taxon>
        <taxon>Sar</taxon>
        <taxon>Stramenopiles</taxon>
        <taxon>Oomycota</taxon>
        <taxon>Peronosporomycetes</taxon>
        <taxon>Peronosporales</taxon>
        <taxon>Peronosporaceae</taxon>
        <taxon>Phytophthora</taxon>
    </lineage>
</organism>
<comment type="caution">
    <text evidence="1">The sequence shown here is derived from an EMBL/GenBank/DDBJ whole genome shotgun (WGS) entry which is preliminary data.</text>
</comment>
<sequence>MKRGGVSIPPDPDSGCWLCDDDGYQLPSGRDQLSNNFLFLHLLPIKTDLNTIFKSMATNDIAVCRTMCFADMTTVGTAPYNIAYHFIASILKAMASDTSIKSLQQLDVKLVVTIGEQLVGLWWNGRHETTTSCWSRTLIHVVVYSDVYVKQLGGNYHDDFYTDAKIKTAYKKYISTFVNRYKVSRHETTTS</sequence>
<dbReference type="AlphaFoldDB" id="A0AAD9GN92"/>
<accession>A0AAD9GN92</accession>
<proteinExistence type="predicted"/>
<keyword evidence="2" id="KW-1185">Reference proteome</keyword>
<evidence type="ECO:0000313" key="1">
    <source>
        <dbReference type="EMBL" id="KAK1941954.1"/>
    </source>
</evidence>
<dbReference type="Proteomes" id="UP001259832">
    <property type="component" value="Unassembled WGS sequence"/>
</dbReference>
<dbReference type="SUPFAM" id="SSF51445">
    <property type="entry name" value="(Trans)glycosidases"/>
    <property type="match status" value="1"/>
</dbReference>
<name>A0AAD9GN92_9STRA</name>